<dbReference type="Proteomes" id="UP001589692">
    <property type="component" value="Unassembled WGS sequence"/>
</dbReference>
<sequence length="546" mass="59730">MTIFEQMTGGGVSRRGMLKGGAAAVAALSMPGFVRAAGDAPLYGGVFIVGAAEEPRHLNLNTSTDIAIKLIANPIFSKLVGLKSDLTTKPDLAKSWAVSDDKLVYTFNLNEGVKWHDGKPFSSADVKFSFEKILFPLHNVGKTLQPFVKSVEAPDANTIVFTLNSPNDYFVTFVAGQGFIQPAHLYEGTDFSQNPANLKPVGTGPFRFSSWSRGQELALVRNENYFLKDQPYVDRIVTRFIPEPSARINALVNGEVDYVTYADLPPSMVAELRKNRDLVVTSAGHEAWGSIVELMMNLDKEPFSKLEVRRAIAHAINRDFIIEKAVYGLAKPATGPVSSQLGWAYAPDTMQYPFDVAKANALLDQAGYPRDAGGVRFSTSVVTNRSTEAFVKAAQIIAEQLKAVGIAVTVSALDTATINDTVFTKRDFGMYINSLTTGPDPAMGVQRQYVSSNIRPVPNTNAIGYRNPAVDKLLADAAQSPSRDERAKLYKEASRALCEDVAMVWLYENPTFSAFNARFGNLHSWAAESIYAYGDVYWKEGSARRS</sequence>
<dbReference type="InterPro" id="IPR039424">
    <property type="entry name" value="SBP_5"/>
</dbReference>
<dbReference type="CDD" id="cd08517">
    <property type="entry name" value="PBP2_NikA_DppA_OppA_like_13"/>
    <property type="match status" value="1"/>
</dbReference>
<feature type="domain" description="Solute-binding protein family 5" evidence="4">
    <location>
        <begin position="88"/>
        <end position="452"/>
    </location>
</feature>
<evidence type="ECO:0000256" key="2">
    <source>
        <dbReference type="ARBA" id="ARBA00005695"/>
    </source>
</evidence>
<dbReference type="PIRSF" id="PIRSF002741">
    <property type="entry name" value="MppA"/>
    <property type="match status" value="1"/>
</dbReference>
<dbReference type="PANTHER" id="PTHR30290">
    <property type="entry name" value="PERIPLASMIC BINDING COMPONENT OF ABC TRANSPORTER"/>
    <property type="match status" value="1"/>
</dbReference>
<keyword evidence="3" id="KW-0732">Signal</keyword>
<protein>
    <submittedName>
        <fullName evidence="5">ABC transporter substrate-binding protein</fullName>
    </submittedName>
</protein>
<comment type="caution">
    <text evidence="5">The sequence shown here is derived from an EMBL/GenBank/DDBJ whole genome shotgun (WGS) entry which is preliminary data.</text>
</comment>
<dbReference type="Gene3D" id="3.90.76.10">
    <property type="entry name" value="Dipeptide-binding Protein, Domain 1"/>
    <property type="match status" value="1"/>
</dbReference>
<dbReference type="InterPro" id="IPR000914">
    <property type="entry name" value="SBP_5_dom"/>
</dbReference>
<dbReference type="Pfam" id="PF00496">
    <property type="entry name" value="SBP_bac_5"/>
    <property type="match status" value="1"/>
</dbReference>
<reference evidence="5 6" key="1">
    <citation type="submission" date="2024-09" db="EMBL/GenBank/DDBJ databases">
        <authorList>
            <person name="Sun Q."/>
            <person name="Mori K."/>
        </authorList>
    </citation>
    <scope>NUCLEOTIDE SEQUENCE [LARGE SCALE GENOMIC DNA]</scope>
    <source>
        <strain evidence="5 6">TBRC 4938</strain>
    </source>
</reference>
<dbReference type="SUPFAM" id="SSF53850">
    <property type="entry name" value="Periplasmic binding protein-like II"/>
    <property type="match status" value="1"/>
</dbReference>
<dbReference type="PROSITE" id="PS51318">
    <property type="entry name" value="TAT"/>
    <property type="match status" value="1"/>
</dbReference>
<comment type="similarity">
    <text evidence="2">Belongs to the bacterial solute-binding protein 5 family.</text>
</comment>
<evidence type="ECO:0000259" key="4">
    <source>
        <dbReference type="Pfam" id="PF00496"/>
    </source>
</evidence>
<evidence type="ECO:0000256" key="1">
    <source>
        <dbReference type="ARBA" id="ARBA00004418"/>
    </source>
</evidence>
<comment type="subcellular location">
    <subcellularLocation>
        <location evidence="1">Periplasm</location>
    </subcellularLocation>
</comment>
<dbReference type="InterPro" id="IPR006311">
    <property type="entry name" value="TAT_signal"/>
</dbReference>
<gene>
    <name evidence="5" type="ORF">ACFFP0_10105</name>
</gene>
<dbReference type="Gene3D" id="3.10.105.10">
    <property type="entry name" value="Dipeptide-binding Protein, Domain 3"/>
    <property type="match status" value="1"/>
</dbReference>
<evidence type="ECO:0000256" key="3">
    <source>
        <dbReference type="ARBA" id="ARBA00022729"/>
    </source>
</evidence>
<evidence type="ECO:0000313" key="5">
    <source>
        <dbReference type="EMBL" id="MFB9949202.1"/>
    </source>
</evidence>
<dbReference type="PANTHER" id="PTHR30290:SF38">
    <property type="entry name" value="D,D-DIPEPTIDE-BINDING PERIPLASMIC PROTEIN DDPA-RELATED"/>
    <property type="match status" value="1"/>
</dbReference>
<dbReference type="EMBL" id="JBHMAA010000011">
    <property type="protein sequence ID" value="MFB9949202.1"/>
    <property type="molecule type" value="Genomic_DNA"/>
</dbReference>
<dbReference type="InterPro" id="IPR030678">
    <property type="entry name" value="Peptide/Ni-bd"/>
</dbReference>
<evidence type="ECO:0000313" key="6">
    <source>
        <dbReference type="Proteomes" id="UP001589692"/>
    </source>
</evidence>
<name>A0ABV6AF00_9HYPH</name>
<proteinExistence type="inferred from homology"/>
<dbReference type="Gene3D" id="3.40.190.10">
    <property type="entry name" value="Periplasmic binding protein-like II"/>
    <property type="match status" value="1"/>
</dbReference>
<organism evidence="5 6">
    <name type="scientific">Rhizobium puerariae</name>
    <dbReference type="NCBI Taxonomy" id="1585791"/>
    <lineage>
        <taxon>Bacteria</taxon>
        <taxon>Pseudomonadati</taxon>
        <taxon>Pseudomonadota</taxon>
        <taxon>Alphaproteobacteria</taxon>
        <taxon>Hyphomicrobiales</taxon>
        <taxon>Rhizobiaceae</taxon>
        <taxon>Rhizobium/Agrobacterium group</taxon>
        <taxon>Rhizobium</taxon>
    </lineage>
</organism>
<dbReference type="RefSeq" id="WP_377259897.1">
    <property type="nucleotide sequence ID" value="NZ_JBHMAA010000011.1"/>
</dbReference>
<keyword evidence="6" id="KW-1185">Reference proteome</keyword>
<accession>A0ABV6AF00</accession>